<reference evidence="2" key="1">
    <citation type="submission" date="2016-10" db="EMBL/GenBank/DDBJ databases">
        <authorList>
            <person name="Varghese N."/>
            <person name="Submissions S."/>
        </authorList>
    </citation>
    <scope>NUCLEOTIDE SEQUENCE [LARGE SCALE GENOMIC DNA]</scope>
    <source>
        <strain evidence="2">DSM 28463</strain>
    </source>
</reference>
<accession>A0A1I5H0X5</accession>
<proteinExistence type="predicted"/>
<evidence type="ECO:0000313" key="2">
    <source>
        <dbReference type="Proteomes" id="UP000198599"/>
    </source>
</evidence>
<evidence type="ECO:0000313" key="1">
    <source>
        <dbReference type="EMBL" id="SFO41676.1"/>
    </source>
</evidence>
<keyword evidence="2" id="KW-1185">Reference proteome</keyword>
<protein>
    <submittedName>
        <fullName evidence="1">Uncharacterized protein</fullName>
    </submittedName>
</protein>
<gene>
    <name evidence="1" type="ORF">SAMN04487859_1473</name>
</gene>
<sequence length="340" mass="37100">MLLVNIEIFAKLSGTSSVSGLLLGPRIATPSDANRKTLGDMLAGKPVSNQRLGRLFLGVVDYLHAETDLYDEMQQKARELVGEQVALLPSEESRHARSLFLWKGLASVLEPAAPKTALALQEMALSSEKMHNIYDERGPSALAKEISSVPEGASCNFFETAAELFSEAKNVQAGQAFFETFGLASLVLGYTHEMVEKNGTAGESLDLLPKLLSSENGQVRPEMSYALALSNALKASGLRQTQAISIAFGPGENKRRDIQRQLVGGRVPPQHVIEAALKPLHRDLPGDEAKRRYVGLILCMVITRAYKRLEKMSNVSDPRLPFQFALESFLARLDAGPRLA</sequence>
<dbReference type="Proteomes" id="UP000198599">
    <property type="component" value="Unassembled WGS sequence"/>
</dbReference>
<dbReference type="RefSeq" id="WP_092842422.1">
    <property type="nucleotide sequence ID" value="NZ_FOVP01000047.1"/>
</dbReference>
<organism evidence="1 2">
    <name type="scientific">Roseovarius lutimaris</name>
    <dbReference type="NCBI Taxonomy" id="1005928"/>
    <lineage>
        <taxon>Bacteria</taxon>
        <taxon>Pseudomonadati</taxon>
        <taxon>Pseudomonadota</taxon>
        <taxon>Alphaproteobacteria</taxon>
        <taxon>Rhodobacterales</taxon>
        <taxon>Roseobacteraceae</taxon>
        <taxon>Roseovarius</taxon>
    </lineage>
</organism>
<name>A0A1I5H0X5_9RHOB</name>
<dbReference type="EMBL" id="FOVP01000047">
    <property type="protein sequence ID" value="SFO41676.1"/>
    <property type="molecule type" value="Genomic_DNA"/>
</dbReference>
<dbReference type="AlphaFoldDB" id="A0A1I5H0X5"/>